<dbReference type="GO" id="GO:0016787">
    <property type="term" value="F:hydrolase activity"/>
    <property type="evidence" value="ECO:0007669"/>
    <property type="project" value="UniProtKB-KW"/>
</dbReference>
<feature type="domain" description="Metallo-beta-lactamase" evidence="5">
    <location>
        <begin position="11"/>
        <end position="208"/>
    </location>
</feature>
<dbReference type="SMART" id="SM00849">
    <property type="entry name" value="Lactamase_B"/>
    <property type="match status" value="1"/>
</dbReference>
<evidence type="ECO:0000256" key="2">
    <source>
        <dbReference type="ARBA" id="ARBA00022723"/>
    </source>
</evidence>
<dbReference type="eggNOG" id="COG0491">
    <property type="taxonomic scope" value="Bacteria"/>
</dbReference>
<dbReference type="STRING" id="1480694.DC28_03965"/>
<evidence type="ECO:0000256" key="4">
    <source>
        <dbReference type="ARBA" id="ARBA00022833"/>
    </source>
</evidence>
<dbReference type="SUPFAM" id="SSF56281">
    <property type="entry name" value="Metallo-hydrolase/oxidoreductase"/>
    <property type="match status" value="1"/>
</dbReference>
<dbReference type="PANTHER" id="PTHR46233:SF3">
    <property type="entry name" value="HYDROXYACYLGLUTATHIONE HYDROLASE GLOC"/>
    <property type="match status" value="1"/>
</dbReference>
<gene>
    <name evidence="6" type="ORF">DC28_03965</name>
</gene>
<sequence length="230" mass="25953">MVERLIIGPMYTNTYIVSIAKKECIVIDPGADPGFIKASLDKINMTPKAIIFTHGHIDHTSGAKALQRAYKEKEPNLLVWMHEADFPFLDPDNSQRDQLNRLFLPGDNPEADRVFEDLYQDLPHIDSFLSHGDIIPETDLQVIHTPGHTPGSICLYSEERSALFTGDTLFFDAIGRSDFPGADEQVLMESIQTKLLVLPHETRIFPGHGPFSTIERELRDNQMKTDHGML</sequence>
<accession>A0A098R177</accession>
<name>A0A098R177_9SPIO</name>
<evidence type="ECO:0000313" key="7">
    <source>
        <dbReference type="Proteomes" id="UP000029692"/>
    </source>
</evidence>
<dbReference type="PANTHER" id="PTHR46233">
    <property type="entry name" value="HYDROXYACYLGLUTATHIONE HYDROLASE GLOC"/>
    <property type="match status" value="1"/>
</dbReference>
<dbReference type="InterPro" id="IPR051453">
    <property type="entry name" value="MBL_Glyoxalase_II"/>
</dbReference>
<keyword evidence="3" id="KW-0378">Hydrolase</keyword>
<dbReference type="GO" id="GO:0046872">
    <property type="term" value="F:metal ion binding"/>
    <property type="evidence" value="ECO:0007669"/>
    <property type="project" value="UniProtKB-KW"/>
</dbReference>
<keyword evidence="2" id="KW-0479">Metal-binding</keyword>
<organism evidence="6 7">
    <name type="scientific">Spirochaeta lutea</name>
    <dbReference type="NCBI Taxonomy" id="1480694"/>
    <lineage>
        <taxon>Bacteria</taxon>
        <taxon>Pseudomonadati</taxon>
        <taxon>Spirochaetota</taxon>
        <taxon>Spirochaetia</taxon>
        <taxon>Spirochaetales</taxon>
        <taxon>Spirochaetaceae</taxon>
        <taxon>Spirochaeta</taxon>
    </lineage>
</organism>
<reference evidence="6 7" key="1">
    <citation type="submission" date="2014-05" db="EMBL/GenBank/DDBJ databases">
        <title>De novo Genome Sequence of Spirocheata sp.</title>
        <authorList>
            <person name="Shivani Y."/>
            <person name="Subhash Y."/>
            <person name="Tushar L."/>
            <person name="Sasikala C."/>
            <person name="Ramana C.V."/>
        </authorList>
    </citation>
    <scope>NUCLEOTIDE SEQUENCE [LARGE SCALE GENOMIC DNA]</scope>
    <source>
        <strain evidence="6 7">JC230</strain>
    </source>
</reference>
<evidence type="ECO:0000259" key="5">
    <source>
        <dbReference type="SMART" id="SM00849"/>
    </source>
</evidence>
<proteinExistence type="predicted"/>
<comment type="cofactor">
    <cofactor evidence="1">
        <name>Zn(2+)</name>
        <dbReference type="ChEBI" id="CHEBI:29105"/>
    </cofactor>
</comment>
<dbReference type="InterPro" id="IPR001279">
    <property type="entry name" value="Metallo-B-lactamas"/>
</dbReference>
<keyword evidence="7" id="KW-1185">Reference proteome</keyword>
<dbReference type="OrthoDB" id="9802248at2"/>
<dbReference type="Gene3D" id="3.60.15.10">
    <property type="entry name" value="Ribonuclease Z/Hydroxyacylglutathione hydrolase-like"/>
    <property type="match status" value="1"/>
</dbReference>
<dbReference type="AlphaFoldDB" id="A0A098R177"/>
<dbReference type="CDD" id="cd06262">
    <property type="entry name" value="metallo-hydrolase-like_MBL-fold"/>
    <property type="match status" value="1"/>
</dbReference>
<dbReference type="Pfam" id="PF00753">
    <property type="entry name" value="Lactamase_B"/>
    <property type="match status" value="1"/>
</dbReference>
<evidence type="ECO:0000256" key="3">
    <source>
        <dbReference type="ARBA" id="ARBA00022801"/>
    </source>
</evidence>
<keyword evidence="4" id="KW-0862">Zinc</keyword>
<protein>
    <recommendedName>
        <fullName evidence="5">Metallo-beta-lactamase domain-containing protein</fullName>
    </recommendedName>
</protein>
<dbReference type="Proteomes" id="UP000029692">
    <property type="component" value="Unassembled WGS sequence"/>
</dbReference>
<comment type="caution">
    <text evidence="6">The sequence shown here is derived from an EMBL/GenBank/DDBJ whole genome shotgun (WGS) entry which is preliminary data.</text>
</comment>
<dbReference type="EMBL" id="JNUP01000029">
    <property type="protein sequence ID" value="KGE73428.1"/>
    <property type="molecule type" value="Genomic_DNA"/>
</dbReference>
<evidence type="ECO:0000313" key="6">
    <source>
        <dbReference type="EMBL" id="KGE73428.1"/>
    </source>
</evidence>
<evidence type="ECO:0000256" key="1">
    <source>
        <dbReference type="ARBA" id="ARBA00001947"/>
    </source>
</evidence>
<dbReference type="InterPro" id="IPR036866">
    <property type="entry name" value="RibonucZ/Hydroxyglut_hydro"/>
</dbReference>